<dbReference type="InterPro" id="IPR003439">
    <property type="entry name" value="ABC_transporter-like_ATP-bd"/>
</dbReference>
<dbReference type="InterPro" id="IPR003593">
    <property type="entry name" value="AAA+_ATPase"/>
</dbReference>
<comment type="caution">
    <text evidence="7">The sequence shown here is derived from an EMBL/GenBank/DDBJ whole genome shotgun (WGS) entry which is preliminary data.</text>
</comment>
<protein>
    <submittedName>
        <fullName evidence="7">ABC transporter ATP-binding protein</fullName>
    </submittedName>
</protein>
<dbReference type="InterPro" id="IPR027417">
    <property type="entry name" value="P-loop_NTPase"/>
</dbReference>
<dbReference type="SUPFAM" id="SSF52540">
    <property type="entry name" value="P-loop containing nucleoside triphosphate hydrolases"/>
    <property type="match status" value="1"/>
</dbReference>
<dbReference type="OrthoDB" id="9776369at2"/>
<feature type="domain" description="ABC transporter" evidence="6">
    <location>
        <begin position="2"/>
        <end position="235"/>
    </location>
</feature>
<keyword evidence="2" id="KW-0813">Transport</keyword>
<dbReference type="PANTHER" id="PTHR43820">
    <property type="entry name" value="HIGH-AFFINITY BRANCHED-CHAIN AMINO ACID TRANSPORT ATP-BINDING PROTEIN LIVF"/>
    <property type="match status" value="1"/>
</dbReference>
<keyword evidence="5" id="KW-0029">Amino-acid transport</keyword>
<keyword evidence="4 7" id="KW-0067">ATP-binding</keyword>
<dbReference type="SMART" id="SM00382">
    <property type="entry name" value="AAA"/>
    <property type="match status" value="1"/>
</dbReference>
<reference evidence="7 8" key="1">
    <citation type="submission" date="2019-03" db="EMBL/GenBank/DDBJ databases">
        <title>Draft genome sequences of novel Actinobacteria.</title>
        <authorList>
            <person name="Sahin N."/>
            <person name="Ay H."/>
            <person name="Saygin H."/>
        </authorList>
    </citation>
    <scope>NUCLEOTIDE SEQUENCE [LARGE SCALE GENOMIC DNA]</scope>
    <source>
        <strain evidence="7 8">JCM 13523</strain>
    </source>
</reference>
<evidence type="ECO:0000256" key="4">
    <source>
        <dbReference type="ARBA" id="ARBA00022840"/>
    </source>
</evidence>
<evidence type="ECO:0000256" key="3">
    <source>
        <dbReference type="ARBA" id="ARBA00022741"/>
    </source>
</evidence>
<sequence length="246" mass="26026">MIEFENVRAGYGGGDVLQGVTLTVERAAITCVVGPNGAGKSTLLRVLSGLLRPSAGTILLDGKPVHALSPAEVLAAGVAQVPQQGGLFGNLTVRDNMLLGGYLIRSERGRLKKRLDELAEAFPVITTRAHDKAADLSGGQRRIVEFARALVTNPSVVLLDEPTLGLDPKTCEVVFESTQTMNELGVTVLMVEQNVRFGLKLAHHGVVMERGQVLFAAPADELLARPDMAALFFGAAPETSHPEGGL</sequence>
<evidence type="ECO:0000313" key="7">
    <source>
        <dbReference type="EMBL" id="TDD63246.1"/>
    </source>
</evidence>
<gene>
    <name evidence="7" type="ORF">E1263_01050</name>
</gene>
<dbReference type="GO" id="GO:0015658">
    <property type="term" value="F:branched-chain amino acid transmembrane transporter activity"/>
    <property type="evidence" value="ECO:0007669"/>
    <property type="project" value="TreeGrafter"/>
</dbReference>
<dbReference type="GO" id="GO:0005524">
    <property type="term" value="F:ATP binding"/>
    <property type="evidence" value="ECO:0007669"/>
    <property type="project" value="UniProtKB-KW"/>
</dbReference>
<keyword evidence="3" id="KW-0547">Nucleotide-binding</keyword>
<evidence type="ECO:0000259" key="6">
    <source>
        <dbReference type="PROSITE" id="PS50893"/>
    </source>
</evidence>
<evidence type="ECO:0000256" key="1">
    <source>
        <dbReference type="ARBA" id="ARBA00005417"/>
    </source>
</evidence>
<dbReference type="GO" id="GO:0015807">
    <property type="term" value="P:L-amino acid transport"/>
    <property type="evidence" value="ECO:0007669"/>
    <property type="project" value="TreeGrafter"/>
</dbReference>
<proteinExistence type="inferred from homology"/>
<organism evidence="7 8">
    <name type="scientific">Kribbella antibiotica</name>
    <dbReference type="NCBI Taxonomy" id="190195"/>
    <lineage>
        <taxon>Bacteria</taxon>
        <taxon>Bacillati</taxon>
        <taxon>Actinomycetota</taxon>
        <taxon>Actinomycetes</taxon>
        <taxon>Propionibacteriales</taxon>
        <taxon>Kribbellaceae</taxon>
        <taxon>Kribbella</taxon>
    </lineage>
</organism>
<evidence type="ECO:0000256" key="5">
    <source>
        <dbReference type="ARBA" id="ARBA00022970"/>
    </source>
</evidence>
<dbReference type="PANTHER" id="PTHR43820:SF6">
    <property type="entry name" value="ABC TRANSPORTER ATP-BINDING PROTEIN"/>
    <property type="match status" value="1"/>
</dbReference>
<dbReference type="Proteomes" id="UP000295124">
    <property type="component" value="Unassembled WGS sequence"/>
</dbReference>
<keyword evidence="8" id="KW-1185">Reference proteome</keyword>
<dbReference type="AlphaFoldDB" id="A0A4R4ZY31"/>
<dbReference type="EMBL" id="SMKX01000002">
    <property type="protein sequence ID" value="TDD63246.1"/>
    <property type="molecule type" value="Genomic_DNA"/>
</dbReference>
<dbReference type="GO" id="GO:0016887">
    <property type="term" value="F:ATP hydrolysis activity"/>
    <property type="evidence" value="ECO:0007669"/>
    <property type="project" value="InterPro"/>
</dbReference>
<dbReference type="CDD" id="cd03224">
    <property type="entry name" value="ABC_TM1139_LivF_branched"/>
    <property type="match status" value="1"/>
</dbReference>
<evidence type="ECO:0000256" key="2">
    <source>
        <dbReference type="ARBA" id="ARBA00022448"/>
    </source>
</evidence>
<evidence type="ECO:0000313" key="8">
    <source>
        <dbReference type="Proteomes" id="UP000295124"/>
    </source>
</evidence>
<dbReference type="RefSeq" id="WP_132164309.1">
    <property type="nucleotide sequence ID" value="NZ_SMKX01000002.1"/>
</dbReference>
<accession>A0A4R4ZY31</accession>
<name>A0A4R4ZY31_9ACTN</name>
<dbReference type="InterPro" id="IPR052156">
    <property type="entry name" value="BCAA_Transport_ATP-bd_LivF"/>
</dbReference>
<comment type="similarity">
    <text evidence="1">Belongs to the ABC transporter superfamily.</text>
</comment>
<dbReference type="Pfam" id="PF00005">
    <property type="entry name" value="ABC_tran"/>
    <property type="match status" value="1"/>
</dbReference>
<dbReference type="PROSITE" id="PS50893">
    <property type="entry name" value="ABC_TRANSPORTER_2"/>
    <property type="match status" value="1"/>
</dbReference>
<dbReference type="Gene3D" id="3.40.50.300">
    <property type="entry name" value="P-loop containing nucleotide triphosphate hydrolases"/>
    <property type="match status" value="1"/>
</dbReference>